<keyword evidence="1" id="KW-0812">Transmembrane</keyword>
<protein>
    <submittedName>
        <fullName evidence="2">TIGR03747 family integrating conjugative element membrane protein</fullName>
    </submittedName>
</protein>
<evidence type="ECO:0000256" key="1">
    <source>
        <dbReference type="SAM" id="Phobius"/>
    </source>
</evidence>
<comment type="caution">
    <text evidence="2">The sequence shown here is derived from an EMBL/GenBank/DDBJ whole genome shotgun (WGS) entry which is preliminary data.</text>
</comment>
<feature type="transmembrane region" description="Helical" evidence="1">
    <location>
        <begin position="186"/>
        <end position="203"/>
    </location>
</feature>
<gene>
    <name evidence="2" type="ORF">DTU03_18080</name>
</gene>
<dbReference type="InterPro" id="IPR022266">
    <property type="entry name" value="DtrJ-like"/>
</dbReference>
<feature type="transmembrane region" description="Helical" evidence="1">
    <location>
        <begin position="140"/>
        <end position="159"/>
    </location>
</feature>
<keyword evidence="1" id="KW-0472">Membrane</keyword>
<organism evidence="2">
    <name type="scientific">Salmonella enterica subsp. enterica serovar Kintambo</name>
    <dbReference type="NCBI Taxonomy" id="1192730"/>
    <lineage>
        <taxon>Bacteria</taxon>
        <taxon>Pseudomonadati</taxon>
        <taxon>Pseudomonadota</taxon>
        <taxon>Gammaproteobacteria</taxon>
        <taxon>Enterobacterales</taxon>
        <taxon>Enterobacteriaceae</taxon>
        <taxon>Salmonella</taxon>
    </lineage>
</organism>
<keyword evidence="1" id="KW-1133">Transmembrane helix</keyword>
<name>A0A5W7RXY7_SALET</name>
<feature type="transmembrane region" description="Helical" evidence="1">
    <location>
        <begin position="29"/>
        <end position="50"/>
    </location>
</feature>
<dbReference type="NCBIfam" id="TIGR03747">
    <property type="entry name" value="conj_TIGR03747"/>
    <property type="match status" value="1"/>
</dbReference>
<reference evidence="2" key="1">
    <citation type="submission" date="2018-07" db="EMBL/GenBank/DDBJ databases">
        <authorList>
            <person name="Ashton P.M."/>
            <person name="Dallman T."/>
            <person name="Nair S."/>
            <person name="De Pinna E."/>
            <person name="Peters T."/>
            <person name="Grant K."/>
        </authorList>
    </citation>
    <scope>NUCLEOTIDE SEQUENCE</scope>
    <source>
        <strain evidence="2">242348</strain>
    </source>
</reference>
<feature type="transmembrane region" description="Helical" evidence="1">
    <location>
        <begin position="209"/>
        <end position="229"/>
    </location>
</feature>
<dbReference type="Pfam" id="PF14348">
    <property type="entry name" value="DtrJ-like"/>
    <property type="match status" value="1"/>
</dbReference>
<evidence type="ECO:0000313" key="2">
    <source>
        <dbReference type="EMBL" id="EBX8629389.1"/>
    </source>
</evidence>
<proteinExistence type="predicted"/>
<dbReference type="EMBL" id="AAHMLI010000023">
    <property type="protein sequence ID" value="EBX8629389.1"/>
    <property type="molecule type" value="Genomic_DNA"/>
</dbReference>
<sequence length="233" mass="26626">MSDSTIQQNSAPQRGLIATPLSWLGKASAALIGSLFFSLIVEWLGIAFIWPEQGAEHSHRMMNQELGWFANNVTQSLLLLNPAGTLDSLLHQTWQWLFMDTGFIPWIERLRHQPEEHWIHWFDTYIQATVYITLTFVLRVFILLLTAPLFILTALVGIIDGLVRRDIRRYGCGYESGFIYHHAKRTVIPVFFMAWIIYLSLPFSVNPCLILLPAALLFGCVITVSVGTFKKYL</sequence>
<dbReference type="AlphaFoldDB" id="A0A5W7RXY7"/>
<accession>A0A5W7RXY7</accession>